<evidence type="ECO:0000313" key="1">
    <source>
        <dbReference type="EMBL" id="EYC29081.1"/>
    </source>
</evidence>
<protein>
    <submittedName>
        <fullName evidence="1">Uncharacterized protein</fullName>
    </submittedName>
</protein>
<comment type="caution">
    <text evidence="1">The sequence shown here is derived from an EMBL/GenBank/DDBJ whole genome shotgun (WGS) entry which is preliminary data.</text>
</comment>
<sequence>MLAGKASALLVSVADFNLNKPIEFSGCPSDINVHMRTYKLHFMRIKYSYELTYVMYSNELTKVHPNLCSNNEHNKGGPVINLKPKTSKSIMTKVGQRRSIGTSNAKVLIAWEKRKH</sequence>
<evidence type="ECO:0000313" key="2">
    <source>
        <dbReference type="Proteomes" id="UP000024635"/>
    </source>
</evidence>
<organism evidence="1 2">
    <name type="scientific">Ancylostoma ceylanicum</name>
    <dbReference type="NCBI Taxonomy" id="53326"/>
    <lineage>
        <taxon>Eukaryota</taxon>
        <taxon>Metazoa</taxon>
        <taxon>Ecdysozoa</taxon>
        <taxon>Nematoda</taxon>
        <taxon>Chromadorea</taxon>
        <taxon>Rhabditida</taxon>
        <taxon>Rhabditina</taxon>
        <taxon>Rhabditomorpha</taxon>
        <taxon>Strongyloidea</taxon>
        <taxon>Ancylostomatidae</taxon>
        <taxon>Ancylostomatinae</taxon>
        <taxon>Ancylostoma</taxon>
    </lineage>
</organism>
<proteinExistence type="predicted"/>
<name>A0A016VP61_9BILA</name>
<dbReference type="EMBL" id="JARK01001342">
    <property type="protein sequence ID" value="EYC29081.1"/>
    <property type="molecule type" value="Genomic_DNA"/>
</dbReference>
<gene>
    <name evidence="1" type="primary">Acey_s0006.g2776</name>
    <name evidence="1" type="ORF">Y032_0006g2776</name>
</gene>
<accession>A0A016VP61</accession>
<keyword evidence="2" id="KW-1185">Reference proteome</keyword>
<dbReference type="AlphaFoldDB" id="A0A016VP61"/>
<dbReference type="Proteomes" id="UP000024635">
    <property type="component" value="Unassembled WGS sequence"/>
</dbReference>
<reference evidence="2" key="1">
    <citation type="journal article" date="2015" name="Nat. Genet.">
        <title>The genome and transcriptome of the zoonotic hookworm Ancylostoma ceylanicum identify infection-specific gene families.</title>
        <authorList>
            <person name="Schwarz E.M."/>
            <person name="Hu Y."/>
            <person name="Antoshechkin I."/>
            <person name="Miller M.M."/>
            <person name="Sternberg P.W."/>
            <person name="Aroian R.V."/>
        </authorList>
    </citation>
    <scope>NUCLEOTIDE SEQUENCE</scope>
    <source>
        <strain evidence="2">HY135</strain>
    </source>
</reference>